<reference evidence="2" key="1">
    <citation type="submission" date="2019-12" db="EMBL/GenBank/DDBJ databases">
        <title>An insight into the sialome of adult female Ixodes ricinus ticks feeding for 6 days.</title>
        <authorList>
            <person name="Perner J."/>
            <person name="Ribeiro J.M.C."/>
        </authorList>
    </citation>
    <scope>NUCLEOTIDE SEQUENCE</scope>
    <source>
        <strain evidence="2">Semi-engorged</strain>
        <tissue evidence="2">Salivary glands</tissue>
    </source>
</reference>
<sequence>METIGHVSLCFWCIVYGLVYCGWFWCIVCGSVIVRCGGGDVRGRGVLGVETIEFLAEFERLSIFFSCSFRSFRFSNHSLGFQSSCITSTSSPALQPFFQIFVAVNTLTYIQNCYGEIHI</sequence>
<evidence type="ECO:0000313" key="2">
    <source>
        <dbReference type="EMBL" id="MXU91026.1"/>
    </source>
</evidence>
<feature type="transmembrane region" description="Helical" evidence="1">
    <location>
        <begin position="6"/>
        <end position="34"/>
    </location>
</feature>
<organism evidence="2">
    <name type="scientific">Ixodes ricinus</name>
    <name type="common">Common tick</name>
    <name type="synonym">Acarus ricinus</name>
    <dbReference type="NCBI Taxonomy" id="34613"/>
    <lineage>
        <taxon>Eukaryota</taxon>
        <taxon>Metazoa</taxon>
        <taxon>Ecdysozoa</taxon>
        <taxon>Arthropoda</taxon>
        <taxon>Chelicerata</taxon>
        <taxon>Arachnida</taxon>
        <taxon>Acari</taxon>
        <taxon>Parasitiformes</taxon>
        <taxon>Ixodida</taxon>
        <taxon>Ixodoidea</taxon>
        <taxon>Ixodidae</taxon>
        <taxon>Ixodinae</taxon>
        <taxon>Ixodes</taxon>
    </lineage>
</organism>
<accession>A0A6B0UMZ4</accession>
<evidence type="ECO:0000256" key="1">
    <source>
        <dbReference type="SAM" id="Phobius"/>
    </source>
</evidence>
<dbReference type="EMBL" id="GIFC01008943">
    <property type="protein sequence ID" value="MXU91026.1"/>
    <property type="molecule type" value="Transcribed_RNA"/>
</dbReference>
<name>A0A6B0UMZ4_IXORI</name>
<proteinExistence type="predicted"/>
<protein>
    <submittedName>
        <fullName evidence="2">Uncharacterized protein</fullName>
    </submittedName>
</protein>
<keyword evidence="1" id="KW-1133">Transmembrane helix</keyword>
<keyword evidence="1" id="KW-0472">Membrane</keyword>
<keyword evidence="1" id="KW-0812">Transmembrane</keyword>
<dbReference type="AlphaFoldDB" id="A0A6B0UMZ4"/>